<evidence type="ECO:0000313" key="3">
    <source>
        <dbReference type="Proteomes" id="UP000182740"/>
    </source>
</evidence>
<evidence type="ECO:0000256" key="1">
    <source>
        <dbReference type="SAM" id="Phobius"/>
    </source>
</evidence>
<dbReference type="STRING" id="546364.SAMN04489730_3833"/>
<sequence>MGDALGRHHSLLLDQLTEERRKKGSLEQRGIAIISTSGTLVAIVLGFVALATRNPAFVPPATVVALLVVALAGLVVAAAAGLLVNAPARMPVIDAQELLAIAEQTDWDHVDADSRRAEYRLQAQLLMEIRRVNRWRARVVLAGLLVEVCALCLMAVSAVLVLNPLT</sequence>
<name>A0A1K1RRV4_9PSEU</name>
<proteinExistence type="predicted"/>
<keyword evidence="1" id="KW-1133">Transmembrane helix</keyword>
<organism evidence="2 3">
    <name type="scientific">Amycolatopsis australiensis</name>
    <dbReference type="NCBI Taxonomy" id="546364"/>
    <lineage>
        <taxon>Bacteria</taxon>
        <taxon>Bacillati</taxon>
        <taxon>Actinomycetota</taxon>
        <taxon>Actinomycetes</taxon>
        <taxon>Pseudonocardiales</taxon>
        <taxon>Pseudonocardiaceae</taxon>
        <taxon>Amycolatopsis</taxon>
    </lineage>
</organism>
<accession>A0A1K1RRV4</accession>
<feature type="transmembrane region" description="Helical" evidence="1">
    <location>
        <begin position="63"/>
        <end position="84"/>
    </location>
</feature>
<keyword evidence="1" id="KW-0812">Transmembrane</keyword>
<reference evidence="3" key="1">
    <citation type="submission" date="2016-11" db="EMBL/GenBank/DDBJ databases">
        <authorList>
            <person name="Varghese N."/>
            <person name="Submissions S."/>
        </authorList>
    </citation>
    <scope>NUCLEOTIDE SEQUENCE [LARGE SCALE GENOMIC DNA]</scope>
    <source>
        <strain evidence="3">DSM 44671</strain>
    </source>
</reference>
<dbReference type="AlphaFoldDB" id="A0A1K1RRV4"/>
<keyword evidence="1" id="KW-0472">Membrane</keyword>
<gene>
    <name evidence="2" type="ORF">SAMN04489730_3833</name>
</gene>
<feature type="transmembrane region" description="Helical" evidence="1">
    <location>
        <begin position="30"/>
        <end position="51"/>
    </location>
</feature>
<dbReference type="Proteomes" id="UP000182740">
    <property type="component" value="Unassembled WGS sequence"/>
</dbReference>
<evidence type="ECO:0000313" key="2">
    <source>
        <dbReference type="EMBL" id="SFW74809.1"/>
    </source>
</evidence>
<dbReference type="OrthoDB" id="5197732at2"/>
<keyword evidence="3" id="KW-1185">Reference proteome</keyword>
<protein>
    <submittedName>
        <fullName evidence="2">Uncharacterized protein</fullName>
    </submittedName>
</protein>
<feature type="transmembrane region" description="Helical" evidence="1">
    <location>
        <begin position="139"/>
        <end position="162"/>
    </location>
</feature>
<dbReference type="RefSeq" id="WP_143168591.1">
    <property type="nucleotide sequence ID" value="NZ_FPJG01000006.1"/>
</dbReference>
<dbReference type="EMBL" id="FPJG01000006">
    <property type="protein sequence ID" value="SFW74809.1"/>
    <property type="molecule type" value="Genomic_DNA"/>
</dbReference>